<organism evidence="2 3">
    <name type="scientific">Orbilia javanica</name>
    <dbReference type="NCBI Taxonomy" id="47235"/>
    <lineage>
        <taxon>Eukaryota</taxon>
        <taxon>Fungi</taxon>
        <taxon>Dikarya</taxon>
        <taxon>Ascomycota</taxon>
        <taxon>Pezizomycotina</taxon>
        <taxon>Orbiliomycetes</taxon>
        <taxon>Orbiliales</taxon>
        <taxon>Orbiliaceae</taxon>
        <taxon>Orbilia</taxon>
    </lineage>
</organism>
<feature type="compositionally biased region" description="Acidic residues" evidence="1">
    <location>
        <begin position="286"/>
        <end position="307"/>
    </location>
</feature>
<reference evidence="2 3" key="1">
    <citation type="submission" date="2019-10" db="EMBL/GenBank/DDBJ databases">
        <authorList>
            <person name="Palmer J.M."/>
        </authorList>
    </citation>
    <scope>NUCLEOTIDE SEQUENCE [LARGE SCALE GENOMIC DNA]</scope>
    <source>
        <strain evidence="2 3">TWF718</strain>
    </source>
</reference>
<evidence type="ECO:0000313" key="3">
    <source>
        <dbReference type="Proteomes" id="UP001313282"/>
    </source>
</evidence>
<feature type="compositionally biased region" description="Acidic residues" evidence="1">
    <location>
        <begin position="257"/>
        <end position="273"/>
    </location>
</feature>
<feature type="compositionally biased region" description="Acidic residues" evidence="1">
    <location>
        <begin position="352"/>
        <end position="371"/>
    </location>
</feature>
<dbReference type="EMBL" id="JAVHNR010000002">
    <property type="protein sequence ID" value="KAK6350636.1"/>
    <property type="molecule type" value="Genomic_DNA"/>
</dbReference>
<dbReference type="Proteomes" id="UP001313282">
    <property type="component" value="Unassembled WGS sequence"/>
</dbReference>
<evidence type="ECO:0000313" key="2">
    <source>
        <dbReference type="EMBL" id="KAK6350636.1"/>
    </source>
</evidence>
<protein>
    <submittedName>
        <fullName evidence="2">Uncharacterized protein</fullName>
    </submittedName>
</protein>
<evidence type="ECO:0000256" key="1">
    <source>
        <dbReference type="SAM" id="MobiDB-lite"/>
    </source>
</evidence>
<sequence>MDYTPPRRRPFRHRPRRSLIDNINTIPSTDSLLASLAGLPHSIATTTARAYNPSAFALTSTSRRRSLHSSSLDPDCPFSYQPPKKRKIEDYSRPQAGNKLMKLSLAYCDGGTYEEERYKVGNMLADDESVYCTERYSCNVVLQHETKQPFTLEYLEIKAPPHGFTSPVCEGVIAVTDGDFNPVVKKIASYGRMVPLKKKSRRRTAEGNDDDDEAELRYLSLRNRYTRREELDEEETEDYADGERLTEFDVARYRGDGDDDDKDEEDEEEEDGDGPGVEGGISVEISDGEEALEDGGVEGESDGDDETITPATTTGSNLWPPAGSRRLPGAVNLDDDNDGEPGNQHDCPYEVTGEEGGEDLEEDDDLTDVESTDYELTRWLLRNNSEERRRRRRRREEEAEEEGGVAGKEGDGASRGEAYMRFQLRDNKTFIVFNPPRYCKHVVLKLWGSKIDNVDIQSILGYGFYGKRVFPAIEMR</sequence>
<feature type="region of interest" description="Disordered" evidence="1">
    <location>
        <begin position="387"/>
        <end position="413"/>
    </location>
</feature>
<feature type="compositionally biased region" description="Basic and acidic residues" evidence="1">
    <location>
        <begin position="241"/>
        <end position="256"/>
    </location>
</feature>
<keyword evidence="3" id="KW-1185">Reference proteome</keyword>
<accession>A0AAN8RF40</accession>
<proteinExistence type="predicted"/>
<name>A0AAN8RF40_9PEZI</name>
<gene>
    <name evidence="2" type="ORF">TWF718_003823</name>
</gene>
<feature type="region of interest" description="Disordered" evidence="1">
    <location>
        <begin position="228"/>
        <end position="371"/>
    </location>
</feature>
<comment type="caution">
    <text evidence="2">The sequence shown here is derived from an EMBL/GenBank/DDBJ whole genome shotgun (WGS) entry which is preliminary data.</text>
</comment>
<feature type="compositionally biased region" description="Acidic residues" evidence="1">
    <location>
        <begin position="231"/>
        <end position="240"/>
    </location>
</feature>
<dbReference type="AlphaFoldDB" id="A0AAN8RF40"/>